<reference evidence="3" key="1">
    <citation type="journal article" date="2019" name="Int. J. Syst. Evol. Microbiol.">
        <title>The Global Catalogue of Microorganisms (GCM) 10K type strain sequencing project: providing services to taxonomists for standard genome sequencing and annotation.</title>
        <authorList>
            <consortium name="The Broad Institute Genomics Platform"/>
            <consortium name="The Broad Institute Genome Sequencing Center for Infectious Disease"/>
            <person name="Wu L."/>
            <person name="Ma J."/>
        </authorList>
    </citation>
    <scope>NUCLEOTIDE SEQUENCE [LARGE SCALE GENOMIC DNA]</scope>
    <source>
        <strain evidence="3">CCTCC AB 2013263</strain>
    </source>
</reference>
<dbReference type="Pfam" id="PF01381">
    <property type="entry name" value="HTH_3"/>
    <property type="match status" value="1"/>
</dbReference>
<proteinExistence type="predicted"/>
<dbReference type="SUPFAM" id="SSF47413">
    <property type="entry name" value="lambda repressor-like DNA-binding domains"/>
    <property type="match status" value="1"/>
</dbReference>
<dbReference type="Gene3D" id="1.10.260.40">
    <property type="entry name" value="lambda repressor-like DNA-binding domains"/>
    <property type="match status" value="1"/>
</dbReference>
<name>A0ABV8A181_9DEIO</name>
<evidence type="ECO:0000259" key="1">
    <source>
        <dbReference type="PROSITE" id="PS50943"/>
    </source>
</evidence>
<evidence type="ECO:0000313" key="3">
    <source>
        <dbReference type="Proteomes" id="UP001595748"/>
    </source>
</evidence>
<protein>
    <submittedName>
        <fullName evidence="2">Helix-turn-helix domain-containing protein</fullName>
    </submittedName>
</protein>
<dbReference type="EMBL" id="JBHRZF010000011">
    <property type="protein sequence ID" value="MFC3859449.1"/>
    <property type="molecule type" value="Genomic_DNA"/>
</dbReference>
<keyword evidence="3" id="KW-1185">Reference proteome</keyword>
<organism evidence="2 3">
    <name type="scientific">Deinococcus antarcticus</name>
    <dbReference type="NCBI Taxonomy" id="1298767"/>
    <lineage>
        <taxon>Bacteria</taxon>
        <taxon>Thermotogati</taxon>
        <taxon>Deinococcota</taxon>
        <taxon>Deinococci</taxon>
        <taxon>Deinococcales</taxon>
        <taxon>Deinococcaceae</taxon>
        <taxon>Deinococcus</taxon>
    </lineage>
</organism>
<dbReference type="RefSeq" id="WP_380075615.1">
    <property type="nucleotide sequence ID" value="NZ_JBHRZF010000011.1"/>
</dbReference>
<sequence length="166" mass="19185">MVPRDPTPPPGQYRKLEPHEWIKQVREDKKINQSTIEERTIKFDPRARISQSYISKIEKGLTPLASLGPLRLEALRQALGVTTDDWVTNTGLIIVTQADRDDQPELPNSLQEASIKYGDSIPDLRNSEWLQLLRSVSPHNWDGPETPEEWLALYMNLRNHTKPRKR</sequence>
<comment type="caution">
    <text evidence="2">The sequence shown here is derived from an EMBL/GenBank/DDBJ whole genome shotgun (WGS) entry which is preliminary data.</text>
</comment>
<dbReference type="InterPro" id="IPR010982">
    <property type="entry name" value="Lambda_DNA-bd_dom_sf"/>
</dbReference>
<dbReference type="Proteomes" id="UP001595748">
    <property type="component" value="Unassembled WGS sequence"/>
</dbReference>
<dbReference type="CDD" id="cd00093">
    <property type="entry name" value="HTH_XRE"/>
    <property type="match status" value="1"/>
</dbReference>
<feature type="domain" description="HTH cro/C1-type" evidence="1">
    <location>
        <begin position="22"/>
        <end position="86"/>
    </location>
</feature>
<evidence type="ECO:0000313" key="2">
    <source>
        <dbReference type="EMBL" id="MFC3859449.1"/>
    </source>
</evidence>
<dbReference type="InterPro" id="IPR001387">
    <property type="entry name" value="Cro/C1-type_HTH"/>
</dbReference>
<accession>A0ABV8A181</accession>
<dbReference type="PROSITE" id="PS50943">
    <property type="entry name" value="HTH_CROC1"/>
    <property type="match status" value="1"/>
</dbReference>
<gene>
    <name evidence="2" type="ORF">ACFOPQ_01495</name>
</gene>